<feature type="transmembrane region" description="Helical" evidence="1">
    <location>
        <begin position="21"/>
        <end position="41"/>
    </location>
</feature>
<dbReference type="SUPFAM" id="SSF53300">
    <property type="entry name" value="vWA-like"/>
    <property type="match status" value="1"/>
</dbReference>
<gene>
    <name evidence="3" type="ORF">CPY51_12560</name>
</gene>
<dbReference type="PROSITE" id="PS50234">
    <property type="entry name" value="VWFA"/>
    <property type="match status" value="1"/>
</dbReference>
<keyword evidence="4" id="KW-1185">Reference proteome</keyword>
<dbReference type="InterPro" id="IPR028087">
    <property type="entry name" value="Tad_N"/>
</dbReference>
<dbReference type="SMART" id="SM00327">
    <property type="entry name" value="VWA"/>
    <property type="match status" value="1"/>
</dbReference>
<dbReference type="Gene3D" id="3.40.50.410">
    <property type="entry name" value="von Willebrand factor, type A domain"/>
    <property type="match status" value="1"/>
</dbReference>
<organism evidence="3 4">
    <name type="scientific">Rhizobium tubonense</name>
    <dbReference type="NCBI Taxonomy" id="484088"/>
    <lineage>
        <taxon>Bacteria</taxon>
        <taxon>Pseudomonadati</taxon>
        <taxon>Pseudomonadota</taxon>
        <taxon>Alphaproteobacteria</taxon>
        <taxon>Hyphomicrobiales</taxon>
        <taxon>Rhizobiaceae</taxon>
        <taxon>Rhizobium/Agrobacterium group</taxon>
        <taxon>Rhizobium</taxon>
    </lineage>
</organism>
<dbReference type="OrthoDB" id="7522752at2"/>
<evidence type="ECO:0000256" key="1">
    <source>
        <dbReference type="SAM" id="Phobius"/>
    </source>
</evidence>
<comment type="caution">
    <text evidence="3">The sequence shown here is derived from an EMBL/GenBank/DDBJ whole genome shotgun (WGS) entry which is preliminary data.</text>
</comment>
<evidence type="ECO:0000313" key="3">
    <source>
        <dbReference type="EMBL" id="PZM13712.1"/>
    </source>
</evidence>
<dbReference type="Pfam" id="PF00092">
    <property type="entry name" value="VWA"/>
    <property type="match status" value="1"/>
</dbReference>
<accession>A0A2W4CLG6</accession>
<dbReference type="InterPro" id="IPR036465">
    <property type="entry name" value="vWFA_dom_sf"/>
</dbReference>
<evidence type="ECO:0000313" key="4">
    <source>
        <dbReference type="Proteomes" id="UP000248925"/>
    </source>
</evidence>
<keyword evidence="1" id="KW-0812">Transmembrane</keyword>
<name>A0A2W4CLG6_9HYPH</name>
<protein>
    <submittedName>
        <fullName evidence="3">Pilus assembly protein TadG</fullName>
    </submittedName>
</protein>
<dbReference type="EMBL" id="PCDP01000035">
    <property type="protein sequence ID" value="PZM13712.1"/>
    <property type="molecule type" value="Genomic_DNA"/>
</dbReference>
<dbReference type="Pfam" id="PF13400">
    <property type="entry name" value="Tad"/>
    <property type="match status" value="1"/>
</dbReference>
<feature type="domain" description="VWFA" evidence="2">
    <location>
        <begin position="165"/>
        <end position="393"/>
    </location>
</feature>
<keyword evidence="1" id="KW-1133">Transmembrane helix</keyword>
<reference evidence="3 4" key="1">
    <citation type="journal article" date="2018" name="Sci. Rep.">
        <title>Rhizobium tumorigenes sp. nov., a novel plant tumorigenic bacterium isolated from cane gall tumors on thornless blackberry.</title>
        <authorList>
            <person name="Kuzmanovi N."/>
            <person name="Smalla K."/>
            <person name="Gronow S."/>
            <person name="PuBawska J."/>
        </authorList>
    </citation>
    <scope>NUCLEOTIDE SEQUENCE [LARGE SCALE GENOMIC DNA]</scope>
    <source>
        <strain evidence="3 4">CCBAU 85046</strain>
    </source>
</reference>
<proteinExistence type="predicted"/>
<dbReference type="Proteomes" id="UP000248925">
    <property type="component" value="Unassembled WGS sequence"/>
</dbReference>
<dbReference type="InterPro" id="IPR002035">
    <property type="entry name" value="VWF_A"/>
</dbReference>
<evidence type="ECO:0000259" key="2">
    <source>
        <dbReference type="PROSITE" id="PS50234"/>
    </source>
</evidence>
<sequence length="406" mass="41849">MSIARVLHPILERLVSNRGGNFGIMTALVLPVLLGAGGIAVDVTNEFLAQRQLEQATDAAALAAATALASGTSTIAEAQTLAANFVAGQMSNYATASELAAIKAGTTATAAQTSTGTGSKTYTVKVQASYGVALNGLTQLVGPKTATVGASSSTTSQSASKNAMSMYVVLDRSGSMSFVTDVVQSLTTKCMNFTRDNWVDPPIIPTTKPCYVNKSAALKLAAATLLDQLDAAEAADTTDTLVRTGAVSFTDTMQTTQDIAWGTAGVRTYVSNIPAYPTGGTDMTTAMSTAYQALMDAKETTNQSSKGNTTFSKYIVLMTDGENTGKSSNWNKALDDATLTTCTSAKAAGVTIYTVAFMAPANGKALLLSCAGSASNYYAADDMASLVAAFKDIGQKAADQSTRLTN</sequence>
<dbReference type="RefSeq" id="WP_111160562.1">
    <property type="nucleotide sequence ID" value="NZ_PCDP01000035.1"/>
</dbReference>
<keyword evidence="1" id="KW-0472">Membrane</keyword>
<dbReference type="AlphaFoldDB" id="A0A2W4CLG6"/>